<dbReference type="RefSeq" id="WP_037189726.1">
    <property type="nucleotide sequence ID" value="NZ_JOKJ01000019.1"/>
</dbReference>
<dbReference type="AlphaFoldDB" id="A0A922NXD0"/>
<dbReference type="InterPro" id="IPR056909">
    <property type="entry name" value="SU10_portal"/>
</dbReference>
<accession>A0A922NXD0</accession>
<evidence type="ECO:0000313" key="1">
    <source>
        <dbReference type="EMBL" id="KEQ05576.1"/>
    </source>
</evidence>
<reference evidence="1 2" key="1">
    <citation type="submission" date="2014-06" db="EMBL/GenBank/DDBJ databases">
        <title>Rhizobium pelagicum/R2-400B4.</title>
        <authorList>
            <person name="Kimes N.E."/>
            <person name="Lopez-Perez M."/>
        </authorList>
    </citation>
    <scope>NUCLEOTIDE SEQUENCE [LARGE SCALE GENOMIC DNA]</scope>
    <source>
        <strain evidence="1 2">R2-400B4</strain>
    </source>
</reference>
<gene>
    <name evidence="1" type="ORF">GV68_08580</name>
</gene>
<comment type="caution">
    <text evidence="1">The sequence shown here is derived from an EMBL/GenBank/DDBJ whole genome shotgun (WGS) entry which is preliminary data.</text>
</comment>
<sequence>MKINKAELLSALKADMKAADVLKQEQDSLISTWKAEYNGEPYGNEQKGKSAIVSRDIKKQSEWQHATIVDPFVSTADIIKCTPITWEDTDSAEQNELLLNTQFSRKFDRFNFMSKAVKVLDREGTLVVQTGWDYEDEEVTVMGEAVVVDEYGNETVVEQEVTETVVKKNQPTARVCRNEDIYLDPTCQDNLDNAQFVIHRYETDLSTLKKDGRYKNLDKLAKTSGEDFDYDSPDDTEFQFSDAPRKKLIIYEYWGNYDVDGDGIAEPIVCAWINDVIVRLQSNPYPDGKPPFLVVPFNSIPFKLHGEANAEMIGDNQKVKTAVIRGIIDNMAQSNNGQVAIRKGALDQTNRKKFLAGANFEFNGTANDFWHGSYNAIPSSAFDMISLMNNEIESITGTKSFSGGINSGSLGSTATGARGALDATATRRMNIVRNIAENLVKPLMRKWMAYNAEFLEEEEVIRVTNDKFVPIRKDDLSGRIDIDISISTAEDNAAKSQELSFLLQTLGPNEDPKIRRDIMADIMDLMRMPEQAKRMREYEPKPDPVQEKIRQLELENLMLENQMLVASINDKNARANENTIDAELKRSKAAVEKAKARKLSSEADMTDLKFVKEDNGYAHLEQVELEDLRHAQHLEREAMKHRANLEQMLAQRNAGDTNIGVVE</sequence>
<evidence type="ECO:0008006" key="3">
    <source>
        <dbReference type="Google" id="ProtNLM"/>
    </source>
</evidence>
<dbReference type="OrthoDB" id="7053178at2"/>
<proteinExistence type="predicted"/>
<keyword evidence="2" id="KW-1185">Reference proteome</keyword>
<name>A0A922NXD0_9HYPH</name>
<dbReference type="Pfam" id="PF23899">
    <property type="entry name" value="SU10_portal"/>
    <property type="match status" value="1"/>
</dbReference>
<dbReference type="Proteomes" id="UP000052167">
    <property type="component" value="Unassembled WGS sequence"/>
</dbReference>
<protein>
    <recommendedName>
        <fullName evidence="3">Chromosome partitioning protein ParB</fullName>
    </recommendedName>
</protein>
<organism evidence="1 2">
    <name type="scientific">Pseudorhizobium pelagicum</name>
    <dbReference type="NCBI Taxonomy" id="1509405"/>
    <lineage>
        <taxon>Bacteria</taxon>
        <taxon>Pseudomonadati</taxon>
        <taxon>Pseudomonadota</taxon>
        <taxon>Alphaproteobacteria</taxon>
        <taxon>Hyphomicrobiales</taxon>
        <taxon>Rhizobiaceae</taxon>
        <taxon>Rhizobium/Agrobacterium group</taxon>
        <taxon>Pseudorhizobium</taxon>
    </lineage>
</organism>
<evidence type="ECO:0000313" key="2">
    <source>
        <dbReference type="Proteomes" id="UP000052167"/>
    </source>
</evidence>
<dbReference type="EMBL" id="JOKJ01000019">
    <property type="protein sequence ID" value="KEQ05576.1"/>
    <property type="molecule type" value="Genomic_DNA"/>
</dbReference>